<dbReference type="GO" id="GO:0008233">
    <property type="term" value="F:peptidase activity"/>
    <property type="evidence" value="ECO:0007669"/>
    <property type="project" value="UniProtKB-KW"/>
</dbReference>
<organism evidence="4 5">
    <name type="scientific">Caloramator quimbayensis</name>
    <dbReference type="NCBI Taxonomy" id="1147123"/>
    <lineage>
        <taxon>Bacteria</taxon>
        <taxon>Bacillati</taxon>
        <taxon>Bacillota</taxon>
        <taxon>Clostridia</taxon>
        <taxon>Eubacteriales</taxon>
        <taxon>Clostridiaceae</taxon>
        <taxon>Caloramator</taxon>
    </lineage>
</organism>
<dbReference type="InterPro" id="IPR052165">
    <property type="entry name" value="Membrane_assoc_protease"/>
</dbReference>
<dbReference type="PANTHER" id="PTHR33507:SF3">
    <property type="entry name" value="INNER MEMBRANE PROTEIN YBBJ"/>
    <property type="match status" value="1"/>
</dbReference>
<evidence type="ECO:0000313" key="4">
    <source>
        <dbReference type="EMBL" id="SKA85893.1"/>
    </source>
</evidence>
<feature type="transmembrane region" description="Helical" evidence="1">
    <location>
        <begin position="252"/>
        <end position="271"/>
    </location>
</feature>
<feature type="transmembrane region" description="Helical" evidence="1">
    <location>
        <begin position="229"/>
        <end position="245"/>
    </location>
</feature>
<dbReference type="Gene3D" id="3.90.226.10">
    <property type="entry name" value="2-enoyl-CoA Hydratase, Chain A, domain 1"/>
    <property type="match status" value="1"/>
</dbReference>
<evidence type="ECO:0000256" key="1">
    <source>
        <dbReference type="SAM" id="Phobius"/>
    </source>
</evidence>
<feature type="domain" description="NfeD integral membrane" evidence="2">
    <location>
        <begin position="232"/>
        <end position="342"/>
    </location>
</feature>
<keyword evidence="4" id="KW-0645">Protease</keyword>
<dbReference type="Proteomes" id="UP000190105">
    <property type="component" value="Unassembled WGS sequence"/>
</dbReference>
<dbReference type="Pfam" id="PF25145">
    <property type="entry name" value="NfeD1b_N"/>
    <property type="match status" value="1"/>
</dbReference>
<name>A0A1T4X8H4_9CLOT</name>
<dbReference type="Pfam" id="PF24961">
    <property type="entry name" value="NfeD_membrane"/>
    <property type="match status" value="1"/>
</dbReference>
<gene>
    <name evidence="4" type="ORF">SAMN05443428_10713</name>
</gene>
<protein>
    <submittedName>
        <fullName evidence="4">Membrane-bound serine protease (ClpP class)</fullName>
    </submittedName>
</protein>
<feature type="domain" description="NfeD1b N-terminal" evidence="3">
    <location>
        <begin position="32"/>
        <end position="204"/>
    </location>
</feature>
<dbReference type="RefSeq" id="WP_078696166.1">
    <property type="nucleotide sequence ID" value="NZ_FUYH01000007.1"/>
</dbReference>
<feature type="transmembrane region" description="Helical" evidence="1">
    <location>
        <begin position="277"/>
        <end position="293"/>
    </location>
</feature>
<keyword evidence="1" id="KW-1133">Transmembrane helix</keyword>
<dbReference type="EMBL" id="FUYH01000007">
    <property type="protein sequence ID" value="SKA85893.1"/>
    <property type="molecule type" value="Genomic_DNA"/>
</dbReference>
<dbReference type="AlphaFoldDB" id="A0A1T4X8H4"/>
<keyword evidence="1" id="KW-0472">Membrane</keyword>
<keyword evidence="1" id="KW-0812">Transmembrane</keyword>
<dbReference type="OrthoDB" id="9806253at2"/>
<dbReference type="InterPro" id="IPR029045">
    <property type="entry name" value="ClpP/crotonase-like_dom_sf"/>
</dbReference>
<dbReference type="CDD" id="cd07021">
    <property type="entry name" value="Clp_protease_NfeD_like"/>
    <property type="match status" value="1"/>
</dbReference>
<sequence>MKKRTLLNLFNIFLFLIFFIINHKAVASDKGVYIIPIKGEIGPAVSAFVSNQFKTAKDLNCEIVILDLDTSKGRLKDAIKIQEIIINNRKSFKIYSYIKSKTESAGVIIALSSHKIYMAKDATIGNAFLLSTNNYNISLWNSILKNQAESTGRKGDIALSMADYSTSIPNLKIKGELLNLSAKKAKEFGYCDGVVNNMDELINSVYRGKRIFYAQKDIKVKLSEIISNPYYAMLLLLFGITFVLLESSIKSYKILGTLGVLGISIYFTGSILSGNTVWWTFVLFIAGFILLSVKNYYKKYKFIGTFGFVCLCTSILFSRDLRQGIIFLSASILVYIIDSYIIIKYINESELLTNIIFKLRRKKLIN</sequence>
<keyword evidence="5" id="KW-1185">Reference proteome</keyword>
<proteinExistence type="predicted"/>
<dbReference type="STRING" id="1147123.SAMN05443428_10713"/>
<evidence type="ECO:0000259" key="3">
    <source>
        <dbReference type="Pfam" id="PF25145"/>
    </source>
</evidence>
<dbReference type="GO" id="GO:0006508">
    <property type="term" value="P:proteolysis"/>
    <property type="evidence" value="ECO:0007669"/>
    <property type="project" value="UniProtKB-KW"/>
</dbReference>
<dbReference type="SUPFAM" id="SSF52096">
    <property type="entry name" value="ClpP/crotonase"/>
    <property type="match status" value="1"/>
</dbReference>
<feature type="transmembrane region" description="Helical" evidence="1">
    <location>
        <begin position="300"/>
        <end position="318"/>
    </location>
</feature>
<dbReference type="InterPro" id="IPR056739">
    <property type="entry name" value="NfeD_membrane"/>
</dbReference>
<feature type="transmembrane region" description="Helical" evidence="1">
    <location>
        <begin position="324"/>
        <end position="343"/>
    </location>
</feature>
<dbReference type="GO" id="GO:0005886">
    <property type="term" value="C:plasma membrane"/>
    <property type="evidence" value="ECO:0007669"/>
    <property type="project" value="TreeGrafter"/>
</dbReference>
<evidence type="ECO:0000259" key="2">
    <source>
        <dbReference type="Pfam" id="PF24961"/>
    </source>
</evidence>
<evidence type="ECO:0000313" key="5">
    <source>
        <dbReference type="Proteomes" id="UP000190105"/>
    </source>
</evidence>
<accession>A0A1T4X8H4</accession>
<dbReference type="PANTHER" id="PTHR33507">
    <property type="entry name" value="INNER MEMBRANE PROTEIN YBBJ"/>
    <property type="match status" value="1"/>
</dbReference>
<reference evidence="5" key="1">
    <citation type="submission" date="2017-02" db="EMBL/GenBank/DDBJ databases">
        <authorList>
            <person name="Varghese N."/>
            <person name="Submissions S."/>
        </authorList>
    </citation>
    <scope>NUCLEOTIDE SEQUENCE [LARGE SCALE GENOMIC DNA]</scope>
    <source>
        <strain evidence="5">USBA 833</strain>
    </source>
</reference>
<dbReference type="InterPro" id="IPR056738">
    <property type="entry name" value="NfeD1b_N"/>
</dbReference>
<keyword evidence="4" id="KW-0378">Hydrolase</keyword>